<dbReference type="PANTHER" id="PTHR44916">
    <property type="entry name" value="CHAPERONE DNAJ-DOMAIN SUPERFAMILY PROTEIN-RELATED"/>
    <property type="match status" value="1"/>
</dbReference>
<evidence type="ECO:0000313" key="3">
    <source>
        <dbReference type="EMBL" id="CAK0785223.1"/>
    </source>
</evidence>
<dbReference type="Pfam" id="PF00226">
    <property type="entry name" value="DnaJ"/>
    <property type="match status" value="1"/>
</dbReference>
<protein>
    <recommendedName>
        <fullName evidence="2">J domain-containing protein</fullName>
    </recommendedName>
</protein>
<proteinExistence type="predicted"/>
<evidence type="ECO:0000256" key="1">
    <source>
        <dbReference type="SAM" id="MobiDB-lite"/>
    </source>
</evidence>
<evidence type="ECO:0000259" key="2">
    <source>
        <dbReference type="PROSITE" id="PS50076"/>
    </source>
</evidence>
<dbReference type="CDD" id="cd06257">
    <property type="entry name" value="DnaJ"/>
    <property type="match status" value="1"/>
</dbReference>
<dbReference type="PROSITE" id="PS50076">
    <property type="entry name" value="DNAJ_2"/>
    <property type="match status" value="1"/>
</dbReference>
<dbReference type="EMBL" id="CAUYUE010000012">
    <property type="protein sequence ID" value="CAK0785223.1"/>
    <property type="molecule type" value="Genomic_DNA"/>
</dbReference>
<feature type="region of interest" description="Disordered" evidence="1">
    <location>
        <begin position="228"/>
        <end position="267"/>
    </location>
</feature>
<feature type="region of interest" description="Disordered" evidence="1">
    <location>
        <begin position="165"/>
        <end position="199"/>
    </location>
</feature>
<comment type="caution">
    <text evidence="3">The sequence shown here is derived from an EMBL/GenBank/DDBJ whole genome shotgun (WGS) entry which is preliminary data.</text>
</comment>
<reference evidence="3 4" key="1">
    <citation type="submission" date="2023-10" db="EMBL/GenBank/DDBJ databases">
        <authorList>
            <person name="Maclean D."/>
            <person name="Macfadyen A."/>
        </authorList>
    </citation>
    <scope>NUCLEOTIDE SEQUENCE [LARGE SCALE GENOMIC DNA]</scope>
</reference>
<accession>A0AAV1ICZ1</accession>
<dbReference type="SUPFAM" id="SSF46565">
    <property type="entry name" value="Chaperone J-domain"/>
    <property type="match status" value="1"/>
</dbReference>
<organism evidence="3 4">
    <name type="scientific">Coccomyxa viridis</name>
    <dbReference type="NCBI Taxonomy" id="1274662"/>
    <lineage>
        <taxon>Eukaryota</taxon>
        <taxon>Viridiplantae</taxon>
        <taxon>Chlorophyta</taxon>
        <taxon>core chlorophytes</taxon>
        <taxon>Trebouxiophyceae</taxon>
        <taxon>Trebouxiophyceae incertae sedis</taxon>
        <taxon>Coccomyxaceae</taxon>
        <taxon>Coccomyxa</taxon>
    </lineage>
</organism>
<dbReference type="InterPro" id="IPR042977">
    <property type="entry name" value="AtJ6-like"/>
</dbReference>
<dbReference type="Proteomes" id="UP001314263">
    <property type="component" value="Unassembled WGS sequence"/>
</dbReference>
<dbReference type="PANTHER" id="PTHR44916:SF1">
    <property type="entry name" value="CHAPERONE DNAJ-DOMAIN SUPERFAMILY PROTEIN-RELATED"/>
    <property type="match status" value="1"/>
</dbReference>
<feature type="domain" description="J" evidence="2">
    <location>
        <begin position="5"/>
        <end position="70"/>
    </location>
</feature>
<dbReference type="Gene3D" id="1.10.287.110">
    <property type="entry name" value="DnaJ domain"/>
    <property type="match status" value="1"/>
</dbReference>
<keyword evidence="4" id="KW-1185">Reference proteome</keyword>
<dbReference type="InterPro" id="IPR056453">
    <property type="entry name" value="HTH_DNAJC9"/>
</dbReference>
<dbReference type="InterPro" id="IPR001623">
    <property type="entry name" value="DnaJ_domain"/>
</dbReference>
<name>A0AAV1ICZ1_9CHLO</name>
<dbReference type="AlphaFoldDB" id="A0AAV1ICZ1"/>
<dbReference type="SMART" id="SM00271">
    <property type="entry name" value="DnaJ"/>
    <property type="match status" value="1"/>
</dbReference>
<dbReference type="Pfam" id="PF23302">
    <property type="entry name" value="HTH_DNAJC9"/>
    <property type="match status" value="1"/>
</dbReference>
<evidence type="ECO:0000313" key="4">
    <source>
        <dbReference type="Proteomes" id="UP001314263"/>
    </source>
</evidence>
<sequence length="267" mass="30499">MAEKDLYEVLGVERTASQDEIKKAFRKLALKLHPDKNPGDEEASARFQSLQRIYSILSSPERRKVYDQTGDLSDAEELSGQNFEDLYSYYRDLYRKVTEADIEQFAADFRGSEEEAAEVLQYYERFQGDMKQVFEWVMCSDEKKDAHRFRDIIVAAQEASKAKKHKQFRPWSEKVAKQPRPKHPLTPSRTNAAGPGQDAEKQLIAQIRGNSAARADKAFAALEAKYCGKAPKRKQGRAPAAAEPSEEEFAKLQQEVMDRKTKRKGSK</sequence>
<dbReference type="InterPro" id="IPR036869">
    <property type="entry name" value="J_dom_sf"/>
</dbReference>
<gene>
    <name evidence="3" type="ORF">CVIRNUC_008429</name>
</gene>
<dbReference type="PRINTS" id="PR00625">
    <property type="entry name" value="JDOMAIN"/>
</dbReference>